<dbReference type="PANTHER" id="PTHR35908:SF1">
    <property type="entry name" value="CONSERVED PROTEIN"/>
    <property type="match status" value="1"/>
</dbReference>
<dbReference type="Pfam" id="PF18029">
    <property type="entry name" value="Glyoxalase_6"/>
    <property type="match status" value="1"/>
</dbReference>
<organism evidence="2 3">
    <name type="scientific">Actinopolymorpha rutila</name>
    <dbReference type="NCBI Taxonomy" id="446787"/>
    <lineage>
        <taxon>Bacteria</taxon>
        <taxon>Bacillati</taxon>
        <taxon>Actinomycetota</taxon>
        <taxon>Actinomycetes</taxon>
        <taxon>Propionibacteriales</taxon>
        <taxon>Actinopolymorphaceae</taxon>
        <taxon>Actinopolymorpha</taxon>
    </lineage>
</organism>
<dbReference type="InterPro" id="IPR029068">
    <property type="entry name" value="Glyas_Bleomycin-R_OHBP_Dase"/>
</dbReference>
<keyword evidence="2" id="KW-0456">Lyase</keyword>
<dbReference type="InterPro" id="IPR037523">
    <property type="entry name" value="VOC_core"/>
</dbReference>
<proteinExistence type="predicted"/>
<reference evidence="2 3" key="1">
    <citation type="submission" date="2020-07" db="EMBL/GenBank/DDBJ databases">
        <title>Sequencing the genomes of 1000 actinobacteria strains.</title>
        <authorList>
            <person name="Klenk H.-P."/>
        </authorList>
    </citation>
    <scope>NUCLEOTIDE SEQUENCE [LARGE SCALE GENOMIC DNA]</scope>
    <source>
        <strain evidence="2 3">DSM 18448</strain>
    </source>
</reference>
<feature type="domain" description="VOC" evidence="1">
    <location>
        <begin position="1"/>
        <end position="114"/>
    </location>
</feature>
<sequence>MQIVVTLDCLDLDALAEFWETALSPLAYRRGFDAPPYLSLVSEQGPPLLLQKVPEPKSAKNRMHLDLGVQDLEAEVDRLLRLGAKTVATDLTEHGFRWAVLADPEDNEFCVFVKPAG</sequence>
<dbReference type="EMBL" id="JACBZH010000001">
    <property type="protein sequence ID" value="NYH93457.1"/>
    <property type="molecule type" value="Genomic_DNA"/>
</dbReference>
<dbReference type="AlphaFoldDB" id="A0A852ZK71"/>
<dbReference type="CDD" id="cd06587">
    <property type="entry name" value="VOC"/>
    <property type="match status" value="1"/>
</dbReference>
<dbReference type="PANTHER" id="PTHR35908">
    <property type="entry name" value="HYPOTHETICAL FUSION PROTEIN"/>
    <property type="match status" value="1"/>
</dbReference>
<dbReference type="RefSeq" id="WP_179790979.1">
    <property type="nucleotide sequence ID" value="NZ_BAAARR010000045.1"/>
</dbReference>
<comment type="caution">
    <text evidence="2">The sequence shown here is derived from an EMBL/GenBank/DDBJ whole genome shotgun (WGS) entry which is preliminary data.</text>
</comment>
<gene>
    <name evidence="2" type="ORF">F4554_006095</name>
</gene>
<dbReference type="InterPro" id="IPR041581">
    <property type="entry name" value="Glyoxalase_6"/>
</dbReference>
<protein>
    <submittedName>
        <fullName evidence="2">Putative enzyme related to lactoylglutathione lyase</fullName>
    </submittedName>
</protein>
<dbReference type="PROSITE" id="PS51819">
    <property type="entry name" value="VOC"/>
    <property type="match status" value="1"/>
</dbReference>
<keyword evidence="3" id="KW-1185">Reference proteome</keyword>
<accession>A0A852ZK71</accession>
<evidence type="ECO:0000313" key="3">
    <source>
        <dbReference type="Proteomes" id="UP000579605"/>
    </source>
</evidence>
<evidence type="ECO:0000313" key="2">
    <source>
        <dbReference type="EMBL" id="NYH93457.1"/>
    </source>
</evidence>
<dbReference type="Gene3D" id="3.10.180.10">
    <property type="entry name" value="2,3-Dihydroxybiphenyl 1,2-Dioxygenase, domain 1"/>
    <property type="match status" value="1"/>
</dbReference>
<dbReference type="SUPFAM" id="SSF54593">
    <property type="entry name" value="Glyoxalase/Bleomycin resistance protein/Dihydroxybiphenyl dioxygenase"/>
    <property type="match status" value="1"/>
</dbReference>
<name>A0A852ZK71_9ACTN</name>
<dbReference type="GO" id="GO:0016829">
    <property type="term" value="F:lyase activity"/>
    <property type="evidence" value="ECO:0007669"/>
    <property type="project" value="UniProtKB-KW"/>
</dbReference>
<evidence type="ECO:0000259" key="1">
    <source>
        <dbReference type="PROSITE" id="PS51819"/>
    </source>
</evidence>
<dbReference type="Proteomes" id="UP000579605">
    <property type="component" value="Unassembled WGS sequence"/>
</dbReference>